<dbReference type="InterPro" id="IPR034704">
    <property type="entry name" value="Ribosomal_bL28/bL31-like_sf"/>
</dbReference>
<dbReference type="SMART" id="SM00198">
    <property type="entry name" value="SCP"/>
    <property type="match status" value="1"/>
</dbReference>
<dbReference type="Pfam" id="PF00830">
    <property type="entry name" value="Ribosomal_L28"/>
    <property type="match status" value="1"/>
</dbReference>
<comment type="function">
    <text evidence="1">Probably involved in the defense reaction of plants against pathogens.</text>
</comment>
<evidence type="ECO:0000259" key="8">
    <source>
        <dbReference type="SMART" id="SM00198"/>
    </source>
</evidence>
<dbReference type="SUPFAM" id="SSF55797">
    <property type="entry name" value="PR-1-like"/>
    <property type="match status" value="1"/>
</dbReference>
<proteinExistence type="inferred from homology"/>
<evidence type="ECO:0000313" key="10">
    <source>
        <dbReference type="Proteomes" id="UP001054252"/>
    </source>
</evidence>
<evidence type="ECO:0000256" key="4">
    <source>
        <dbReference type="ARBA" id="ARBA00023265"/>
    </source>
</evidence>
<dbReference type="InterPro" id="IPR002413">
    <property type="entry name" value="V5_allergen-like"/>
</dbReference>
<keyword evidence="4" id="KW-0611">Plant defense</keyword>
<organism evidence="9 10">
    <name type="scientific">Rubroshorea leprosula</name>
    <dbReference type="NCBI Taxonomy" id="152421"/>
    <lineage>
        <taxon>Eukaryota</taxon>
        <taxon>Viridiplantae</taxon>
        <taxon>Streptophyta</taxon>
        <taxon>Embryophyta</taxon>
        <taxon>Tracheophyta</taxon>
        <taxon>Spermatophyta</taxon>
        <taxon>Magnoliopsida</taxon>
        <taxon>eudicotyledons</taxon>
        <taxon>Gunneridae</taxon>
        <taxon>Pentapetalae</taxon>
        <taxon>rosids</taxon>
        <taxon>malvids</taxon>
        <taxon>Malvales</taxon>
        <taxon>Dipterocarpaceae</taxon>
        <taxon>Rubroshorea</taxon>
    </lineage>
</organism>
<feature type="domain" description="SCP" evidence="8">
    <location>
        <begin position="48"/>
        <end position="180"/>
    </location>
</feature>
<keyword evidence="4" id="KW-0568">Pathogenesis-related protein</keyword>
<dbReference type="InterPro" id="IPR035940">
    <property type="entry name" value="CAP_sf"/>
</dbReference>
<dbReference type="Proteomes" id="UP001054252">
    <property type="component" value="Unassembled WGS sequence"/>
</dbReference>
<sequence>MEIQSKFSCGLLLVILLLSSLLPLSFSLLRDKNVLSPILSRRLATSVDTINQILIPHNTVRAKLGLPPLKWSKKLANFASWWANQRQGDCELIHSNSDYGENLFWGSGQHWKPEDAVAPWAAEKDYYNYNSNSCIENKDCLHYTQMVWRQSLKVGCARIVCASGDTFITCNYDPHGHIWGYDPNYVVIGPGKISLQSELLTCLVKRSGNPKVVDRQQKWTEEKVLKMAFRGKEMMKKLMKKVGEDNLAPGVKEQLKKSIPDTKVVMNRAKRCLYAGRHIQFGNRISEDGGNKTTRCWKPNVQEKRLFSYMLDLHIRVKVTTHALRCIDKAGGIDEYLLKTPYHKMGTEMGLFWKAKIEKLYEELGKMEVVFFSPEDEAKFEQGFKDLKLAERTARRDARRKMYGWSSKLEQLEGATDDTQAFDDNAVRNGNGDSHIDVHEQLVANS</sequence>
<dbReference type="PANTHER" id="PTHR13528">
    <property type="entry name" value="39S RIBOSOMAL PROTEIN L28, MITOCHONDRIAL"/>
    <property type="match status" value="1"/>
</dbReference>
<comment type="caution">
    <text evidence="9">The sequence shown here is derived from an EMBL/GenBank/DDBJ whole genome shotgun (WGS) entry which is preliminary data.</text>
</comment>
<evidence type="ECO:0000256" key="3">
    <source>
        <dbReference type="ARBA" id="ARBA00022980"/>
    </source>
</evidence>
<dbReference type="EMBL" id="BPVZ01000102">
    <property type="protein sequence ID" value="GKV33684.1"/>
    <property type="molecule type" value="Genomic_DNA"/>
</dbReference>
<evidence type="ECO:0000256" key="5">
    <source>
        <dbReference type="ARBA" id="ARBA00023274"/>
    </source>
</evidence>
<evidence type="ECO:0000256" key="2">
    <source>
        <dbReference type="ARBA" id="ARBA00008760"/>
    </source>
</evidence>
<evidence type="ECO:0000256" key="6">
    <source>
        <dbReference type="ARBA" id="ARBA00035269"/>
    </source>
</evidence>
<reference evidence="9 10" key="1">
    <citation type="journal article" date="2021" name="Commun. Biol.">
        <title>The genome of Shorea leprosula (Dipterocarpaceae) highlights the ecological relevance of drought in aseasonal tropical rainforests.</title>
        <authorList>
            <person name="Ng K.K.S."/>
            <person name="Kobayashi M.J."/>
            <person name="Fawcett J.A."/>
            <person name="Hatakeyama M."/>
            <person name="Paape T."/>
            <person name="Ng C.H."/>
            <person name="Ang C.C."/>
            <person name="Tnah L.H."/>
            <person name="Lee C.T."/>
            <person name="Nishiyama T."/>
            <person name="Sese J."/>
            <person name="O'Brien M.J."/>
            <person name="Copetti D."/>
            <person name="Mohd Noor M.I."/>
            <person name="Ong R.C."/>
            <person name="Putra M."/>
            <person name="Sireger I.Z."/>
            <person name="Indrioko S."/>
            <person name="Kosugi Y."/>
            <person name="Izuno A."/>
            <person name="Isagi Y."/>
            <person name="Lee S.L."/>
            <person name="Shimizu K.K."/>
        </authorList>
    </citation>
    <scope>NUCLEOTIDE SEQUENCE [LARGE SCALE GENOMIC DNA]</scope>
    <source>
        <strain evidence="9">214</strain>
    </source>
</reference>
<dbReference type="PRINTS" id="PR00837">
    <property type="entry name" value="V5TPXLIKE"/>
</dbReference>
<dbReference type="GO" id="GO:0005762">
    <property type="term" value="C:mitochondrial large ribosomal subunit"/>
    <property type="evidence" value="ECO:0007669"/>
    <property type="project" value="TreeGrafter"/>
</dbReference>
<dbReference type="FunFam" id="3.40.33.10:FF:000004">
    <property type="entry name" value="CAP, cysteine-rich secretory protein, antigen 5"/>
    <property type="match status" value="1"/>
</dbReference>
<dbReference type="FunFam" id="2.30.170.40:FF:000003">
    <property type="entry name" value="54S ribosomal protein L24"/>
    <property type="match status" value="1"/>
</dbReference>
<name>A0AAV5L9S8_9ROSI</name>
<dbReference type="InterPro" id="IPR037147">
    <property type="entry name" value="Ribosomal_bL28_sf"/>
</dbReference>
<dbReference type="Gene3D" id="2.30.170.40">
    <property type="entry name" value="Ribosomal protein L28/L24"/>
    <property type="match status" value="1"/>
</dbReference>
<keyword evidence="5" id="KW-0687">Ribonucleoprotein</keyword>
<keyword evidence="7" id="KW-0732">Signal</keyword>
<dbReference type="GO" id="GO:0003735">
    <property type="term" value="F:structural constituent of ribosome"/>
    <property type="evidence" value="ECO:0007669"/>
    <property type="project" value="InterPro"/>
</dbReference>
<protein>
    <recommendedName>
        <fullName evidence="6">Large ribosomal subunit protein bL28m</fullName>
    </recommendedName>
</protein>
<dbReference type="InterPro" id="IPR001283">
    <property type="entry name" value="CRISP-related"/>
</dbReference>
<dbReference type="InterPro" id="IPR014044">
    <property type="entry name" value="CAP_dom"/>
</dbReference>
<dbReference type="CDD" id="cd05381">
    <property type="entry name" value="CAP_PR-1"/>
    <property type="match status" value="1"/>
</dbReference>
<dbReference type="Pfam" id="PF00188">
    <property type="entry name" value="CAP"/>
    <property type="match status" value="1"/>
</dbReference>
<dbReference type="HAMAP" id="MF_00373">
    <property type="entry name" value="Ribosomal_bL28"/>
    <property type="match status" value="1"/>
</dbReference>
<dbReference type="PRINTS" id="PR00838">
    <property type="entry name" value="V5ALLERGEN"/>
</dbReference>
<accession>A0AAV5L9S8</accession>
<dbReference type="InterPro" id="IPR026569">
    <property type="entry name" value="Ribosomal_bL28"/>
</dbReference>
<comment type="similarity">
    <text evidence="2">Belongs to the bacterial ribosomal protein bL28 family.</text>
</comment>
<gene>
    <name evidence="9" type="ORF">SLEP1_g42158</name>
</gene>
<evidence type="ECO:0000256" key="7">
    <source>
        <dbReference type="SAM" id="SignalP"/>
    </source>
</evidence>
<keyword evidence="10" id="KW-1185">Reference proteome</keyword>
<dbReference type="PANTHER" id="PTHR13528:SF2">
    <property type="entry name" value="LARGE RIBOSOMAL SUBUNIT PROTEIN BL28M"/>
    <property type="match status" value="1"/>
</dbReference>
<evidence type="ECO:0000313" key="9">
    <source>
        <dbReference type="EMBL" id="GKV33684.1"/>
    </source>
</evidence>
<feature type="chain" id="PRO_5043573977" description="Large ribosomal subunit protein bL28m" evidence="7">
    <location>
        <begin position="28"/>
        <end position="446"/>
    </location>
</feature>
<evidence type="ECO:0000256" key="1">
    <source>
        <dbReference type="ARBA" id="ARBA00003143"/>
    </source>
</evidence>
<dbReference type="Gene3D" id="3.40.33.10">
    <property type="entry name" value="CAP"/>
    <property type="match status" value="1"/>
</dbReference>
<dbReference type="AlphaFoldDB" id="A0AAV5L9S8"/>
<feature type="signal peptide" evidence="7">
    <location>
        <begin position="1"/>
        <end position="27"/>
    </location>
</feature>
<keyword evidence="3" id="KW-0689">Ribosomal protein</keyword>
<dbReference type="SUPFAM" id="SSF143800">
    <property type="entry name" value="L28p-like"/>
    <property type="match status" value="1"/>
</dbReference>